<keyword evidence="8" id="KW-0868">Chloride</keyword>
<keyword evidence="5" id="KW-0406">Ion transport</keyword>
<protein>
    <submittedName>
        <fullName evidence="11">Chloride channel protein</fullName>
    </submittedName>
</protein>
<evidence type="ECO:0000256" key="10">
    <source>
        <dbReference type="SAM" id="Phobius"/>
    </source>
</evidence>
<dbReference type="InterPro" id="IPR050368">
    <property type="entry name" value="ClC-type_chloride_channel"/>
</dbReference>
<dbReference type="Proteomes" id="UP000036471">
    <property type="component" value="Unassembled WGS sequence"/>
</dbReference>
<comment type="caution">
    <text evidence="11">The sequence shown here is derived from an EMBL/GenBank/DDBJ whole genome shotgun (WGS) entry which is preliminary data.</text>
</comment>
<organism evidence="11 12">
    <name type="scientific">Methylobacterium indicum</name>
    <dbReference type="NCBI Taxonomy" id="1775910"/>
    <lineage>
        <taxon>Bacteria</taxon>
        <taxon>Pseudomonadati</taxon>
        <taxon>Pseudomonadota</taxon>
        <taxon>Alphaproteobacteria</taxon>
        <taxon>Hyphomicrobiales</taxon>
        <taxon>Methylobacteriaceae</taxon>
        <taxon>Methylobacterium</taxon>
    </lineage>
</organism>
<feature type="transmembrane region" description="Helical" evidence="10">
    <location>
        <begin position="59"/>
        <end position="80"/>
    </location>
</feature>
<evidence type="ECO:0000256" key="7">
    <source>
        <dbReference type="ARBA" id="ARBA00023173"/>
    </source>
</evidence>
<dbReference type="PANTHER" id="PTHR43427:SF6">
    <property type="entry name" value="CHLORIDE CHANNEL PROTEIN CLC-E"/>
    <property type="match status" value="1"/>
</dbReference>
<keyword evidence="9" id="KW-0407">Ion channel</keyword>
<keyword evidence="3 10" id="KW-0812">Transmembrane</keyword>
<evidence type="ECO:0000256" key="3">
    <source>
        <dbReference type="ARBA" id="ARBA00022692"/>
    </source>
</evidence>
<evidence type="ECO:0000256" key="5">
    <source>
        <dbReference type="ARBA" id="ARBA00023065"/>
    </source>
</evidence>
<reference evidence="11 12" key="1">
    <citation type="submission" date="2014-11" db="EMBL/GenBank/DDBJ databases">
        <title>Comparative genomics of Methylobacterium species.</title>
        <authorList>
            <person name="Chaudhry V."/>
            <person name="Patil P.B."/>
        </authorList>
    </citation>
    <scope>NUCLEOTIDE SEQUENCE [LARGE SCALE GENOMIC DNA]</scope>
    <source>
        <strain evidence="11 12">SE3.6</strain>
    </source>
</reference>
<feature type="transmembrane region" description="Helical" evidence="10">
    <location>
        <begin position="27"/>
        <end position="47"/>
    </location>
</feature>
<dbReference type="InterPro" id="IPR014743">
    <property type="entry name" value="Cl-channel_core"/>
</dbReference>
<keyword evidence="2" id="KW-0813">Transport</keyword>
<dbReference type="CDD" id="cd01034">
    <property type="entry name" value="EriC_like"/>
    <property type="match status" value="1"/>
</dbReference>
<dbReference type="PANTHER" id="PTHR43427">
    <property type="entry name" value="CHLORIDE CHANNEL PROTEIN CLC-E"/>
    <property type="match status" value="1"/>
</dbReference>
<keyword evidence="7" id="KW-0869">Chloride channel</keyword>
<dbReference type="EMBL" id="JTHG01000037">
    <property type="protein sequence ID" value="KMO25952.1"/>
    <property type="molecule type" value="Genomic_DNA"/>
</dbReference>
<evidence type="ECO:0000256" key="9">
    <source>
        <dbReference type="ARBA" id="ARBA00023303"/>
    </source>
</evidence>
<dbReference type="Pfam" id="PF00654">
    <property type="entry name" value="Voltage_CLC"/>
    <property type="match status" value="1"/>
</dbReference>
<keyword evidence="6 10" id="KW-0472">Membrane</keyword>
<feature type="transmembrane region" description="Helical" evidence="10">
    <location>
        <begin position="276"/>
        <end position="297"/>
    </location>
</feature>
<dbReference type="PRINTS" id="PR00762">
    <property type="entry name" value="CLCHANNEL"/>
</dbReference>
<evidence type="ECO:0000256" key="2">
    <source>
        <dbReference type="ARBA" id="ARBA00022448"/>
    </source>
</evidence>
<evidence type="ECO:0000256" key="8">
    <source>
        <dbReference type="ARBA" id="ARBA00023214"/>
    </source>
</evidence>
<proteinExistence type="predicted"/>
<feature type="transmembrane region" description="Helical" evidence="10">
    <location>
        <begin position="233"/>
        <end position="256"/>
    </location>
</feature>
<feature type="transmembrane region" description="Helical" evidence="10">
    <location>
        <begin position="161"/>
        <end position="185"/>
    </location>
</feature>
<feature type="transmembrane region" description="Helical" evidence="10">
    <location>
        <begin position="197"/>
        <end position="221"/>
    </location>
</feature>
<comment type="subcellular location">
    <subcellularLocation>
        <location evidence="1">Membrane</location>
        <topology evidence="1">Multi-pass membrane protein</topology>
    </subcellularLocation>
</comment>
<sequence length="446" mass="45198">MRDTAVRGLRGRMPGARDLAGVWVRRGLFVVGGIAVGGAAVLMASLADAAQAGFRAVLGISPLIALVLTPFGFGLAALLARTVFPNSQGSGIPQVIAARDIEDPSLRHRLISLRVAAGKIVVMTLGLFCGASTGREGPTVQVGAALMAAAGRFAPERQRGLLLAGGAAGVAAAFNTPLAGIVFGIEELSRSYEAKTSSLILGAIIAAGLTSLALVGNYTYFGTTGDTLPLGRAWAVVPVCGVLGGLFGGLFSRIVIAVSRGLPGPAGRFVSGRPVIFAALCGLGVALCGLLTDGHIYGTGYEQAKALLHDTAETHAWFGPVKFVATTLSSISGIPGGLFAPSLAVGAGLGAEVAGLFQGVPVGAVVLVGMVAYLTGVLQAPITSFVIVSEMTENHALVIPLMVAALIADATSKLVCREGLYHALAEPMVERLTGRPAHAPRVDGPA</sequence>
<evidence type="ECO:0000256" key="6">
    <source>
        <dbReference type="ARBA" id="ARBA00023136"/>
    </source>
</evidence>
<gene>
    <name evidence="11" type="ORF">QR79_05060</name>
</gene>
<accession>A0ABR5HI24</accession>
<dbReference type="InterPro" id="IPR001807">
    <property type="entry name" value="ClC"/>
</dbReference>
<evidence type="ECO:0000256" key="4">
    <source>
        <dbReference type="ARBA" id="ARBA00022989"/>
    </source>
</evidence>
<evidence type="ECO:0000256" key="1">
    <source>
        <dbReference type="ARBA" id="ARBA00004141"/>
    </source>
</evidence>
<dbReference type="SUPFAM" id="SSF81340">
    <property type="entry name" value="Clc chloride channel"/>
    <property type="match status" value="1"/>
</dbReference>
<dbReference type="Gene3D" id="1.10.3080.10">
    <property type="entry name" value="Clc chloride channel"/>
    <property type="match status" value="1"/>
</dbReference>
<name>A0ABR5HI24_9HYPH</name>
<evidence type="ECO:0000313" key="11">
    <source>
        <dbReference type="EMBL" id="KMO25952.1"/>
    </source>
</evidence>
<keyword evidence="4 10" id="KW-1133">Transmembrane helix</keyword>
<keyword evidence="12" id="KW-1185">Reference proteome</keyword>
<evidence type="ECO:0000313" key="12">
    <source>
        <dbReference type="Proteomes" id="UP000036471"/>
    </source>
</evidence>